<protein>
    <submittedName>
        <fullName evidence="1">Uncharacterized protein</fullName>
    </submittedName>
</protein>
<evidence type="ECO:0000313" key="1">
    <source>
        <dbReference type="EMBL" id="GFX96866.1"/>
    </source>
</evidence>
<accession>A0A8X6RK63</accession>
<gene>
    <name evidence="1" type="ORF">TNCV_1995981</name>
</gene>
<reference evidence="1" key="1">
    <citation type="submission" date="2020-08" db="EMBL/GenBank/DDBJ databases">
        <title>Multicomponent nature underlies the extraordinary mechanical properties of spider dragline silk.</title>
        <authorList>
            <person name="Kono N."/>
            <person name="Nakamura H."/>
            <person name="Mori M."/>
            <person name="Yoshida Y."/>
            <person name="Ohtoshi R."/>
            <person name="Malay A.D."/>
            <person name="Moran D.A.P."/>
            <person name="Tomita M."/>
            <person name="Numata K."/>
            <person name="Arakawa K."/>
        </authorList>
    </citation>
    <scope>NUCLEOTIDE SEQUENCE</scope>
</reference>
<comment type="caution">
    <text evidence="1">The sequence shown here is derived from an EMBL/GenBank/DDBJ whole genome shotgun (WGS) entry which is preliminary data.</text>
</comment>
<keyword evidence="2" id="KW-1185">Reference proteome</keyword>
<dbReference type="Proteomes" id="UP000887159">
    <property type="component" value="Unassembled WGS sequence"/>
</dbReference>
<dbReference type="EMBL" id="BMAU01021195">
    <property type="protein sequence ID" value="GFX96866.1"/>
    <property type="molecule type" value="Genomic_DNA"/>
</dbReference>
<name>A0A8X6RK63_TRICX</name>
<evidence type="ECO:0000313" key="2">
    <source>
        <dbReference type="Proteomes" id="UP000887159"/>
    </source>
</evidence>
<dbReference type="AlphaFoldDB" id="A0A8X6RK63"/>
<sequence length="76" mass="8781">MSPTGALVLKRTNGVWGRVRGCHMQDHVFPNQEWKEIQRARNTVMLKSLKRRSEKGVDGCEQKVDRKLLLDGNYTL</sequence>
<organism evidence="1 2">
    <name type="scientific">Trichonephila clavipes</name>
    <name type="common">Golden silk orbweaver</name>
    <name type="synonym">Nephila clavipes</name>
    <dbReference type="NCBI Taxonomy" id="2585209"/>
    <lineage>
        <taxon>Eukaryota</taxon>
        <taxon>Metazoa</taxon>
        <taxon>Ecdysozoa</taxon>
        <taxon>Arthropoda</taxon>
        <taxon>Chelicerata</taxon>
        <taxon>Arachnida</taxon>
        <taxon>Araneae</taxon>
        <taxon>Araneomorphae</taxon>
        <taxon>Entelegynae</taxon>
        <taxon>Araneoidea</taxon>
        <taxon>Nephilidae</taxon>
        <taxon>Trichonephila</taxon>
    </lineage>
</organism>
<proteinExistence type="predicted"/>